<feature type="compositionally biased region" description="Basic and acidic residues" evidence="2">
    <location>
        <begin position="41"/>
        <end position="57"/>
    </location>
</feature>
<reference evidence="5" key="1">
    <citation type="submission" date="2017-02" db="EMBL/GenBank/DDBJ databases">
        <title>Comparative genomics and description of representatives of a novel lineage of planctomycetes thriving in anoxic sediments.</title>
        <authorList>
            <person name="Spring S."/>
            <person name="Bunk B."/>
            <person name="Sproer C."/>
        </authorList>
    </citation>
    <scope>NUCLEOTIDE SEQUENCE [LARGE SCALE GENOMIC DNA]</scope>
    <source>
        <strain evidence="5">SM-Chi-D1</strain>
    </source>
</reference>
<dbReference type="OrthoDB" id="9962615at2"/>
<dbReference type="EMBL" id="CP019646">
    <property type="protein sequence ID" value="AQQ71391.1"/>
    <property type="molecule type" value="Genomic_DNA"/>
</dbReference>
<accession>A0A1Q2MFB6</accession>
<evidence type="ECO:0000313" key="4">
    <source>
        <dbReference type="EMBL" id="AQQ71391.1"/>
    </source>
</evidence>
<feature type="coiled-coil region" evidence="1">
    <location>
        <begin position="112"/>
        <end position="171"/>
    </location>
</feature>
<organism evidence="4 5">
    <name type="scientific">Limihaloglobus sulfuriphilus</name>
    <dbReference type="NCBI Taxonomy" id="1851148"/>
    <lineage>
        <taxon>Bacteria</taxon>
        <taxon>Pseudomonadati</taxon>
        <taxon>Planctomycetota</taxon>
        <taxon>Phycisphaerae</taxon>
        <taxon>Sedimentisphaerales</taxon>
        <taxon>Sedimentisphaeraceae</taxon>
        <taxon>Limihaloglobus</taxon>
    </lineage>
</organism>
<proteinExistence type="predicted"/>
<dbReference type="Proteomes" id="UP000188181">
    <property type="component" value="Chromosome"/>
</dbReference>
<keyword evidence="5" id="KW-1185">Reference proteome</keyword>
<dbReference type="STRING" id="1851148.SMSP2_01764"/>
<protein>
    <recommendedName>
        <fullName evidence="6">Periplasmic heavy metal sensor</fullName>
    </recommendedName>
</protein>
<evidence type="ECO:0008006" key="6">
    <source>
        <dbReference type="Google" id="ProtNLM"/>
    </source>
</evidence>
<dbReference type="RefSeq" id="WP_146683574.1">
    <property type="nucleotide sequence ID" value="NZ_CP019646.1"/>
</dbReference>
<feature type="signal peptide" evidence="3">
    <location>
        <begin position="1"/>
        <end position="26"/>
    </location>
</feature>
<keyword evidence="3" id="KW-0732">Signal</keyword>
<feature type="chain" id="PRO_5012071856" description="Periplasmic heavy metal sensor" evidence="3">
    <location>
        <begin position="27"/>
        <end position="184"/>
    </location>
</feature>
<evidence type="ECO:0000256" key="2">
    <source>
        <dbReference type="SAM" id="MobiDB-lite"/>
    </source>
</evidence>
<evidence type="ECO:0000256" key="3">
    <source>
        <dbReference type="SAM" id="SignalP"/>
    </source>
</evidence>
<evidence type="ECO:0000256" key="1">
    <source>
        <dbReference type="SAM" id="Coils"/>
    </source>
</evidence>
<dbReference type="AlphaFoldDB" id="A0A1Q2MFB6"/>
<sequence precursor="true">MFAKKVLTLVAVVLLTAVTFISLTYAAEEENQSQSRQPQRQARDDRGGRGRFDPEAMQKRMSEMMKERLEISDDEWKVVEPRLSKVMNLSRNARFGGMNMFARDGRFAGSRSQREQTAVEKAQQDLRELLDKDKVSPEMIKAGLTALREAREKAKQELITAQQELREVLTLKQEAQLVLMGTLE</sequence>
<evidence type="ECO:0000313" key="5">
    <source>
        <dbReference type="Proteomes" id="UP000188181"/>
    </source>
</evidence>
<name>A0A1Q2MFB6_9BACT</name>
<gene>
    <name evidence="4" type="ORF">SMSP2_01764</name>
</gene>
<keyword evidence="1" id="KW-0175">Coiled coil</keyword>
<dbReference type="KEGG" id="pbas:SMSP2_01764"/>
<feature type="region of interest" description="Disordered" evidence="2">
    <location>
        <begin position="28"/>
        <end position="57"/>
    </location>
</feature>